<evidence type="ECO:0000256" key="5">
    <source>
        <dbReference type="ARBA" id="ARBA00022989"/>
    </source>
</evidence>
<feature type="transmembrane region" description="Helical" evidence="7">
    <location>
        <begin position="211"/>
        <end position="229"/>
    </location>
</feature>
<evidence type="ECO:0000256" key="7">
    <source>
        <dbReference type="SAM" id="Phobius"/>
    </source>
</evidence>
<feature type="transmembrane region" description="Helical" evidence="7">
    <location>
        <begin position="113"/>
        <end position="131"/>
    </location>
</feature>
<accession>A0AAV1CQI7</accession>
<evidence type="ECO:0000256" key="1">
    <source>
        <dbReference type="ARBA" id="ARBA00004508"/>
    </source>
</evidence>
<dbReference type="GO" id="GO:0031969">
    <property type="term" value="C:chloroplast membrane"/>
    <property type="evidence" value="ECO:0007669"/>
    <property type="project" value="UniProtKB-SubCell"/>
</dbReference>
<evidence type="ECO:0000313" key="9">
    <source>
        <dbReference type="Proteomes" id="UP001161247"/>
    </source>
</evidence>
<keyword evidence="5 7" id="KW-1133">Transmembrane helix</keyword>
<dbReference type="AlphaFoldDB" id="A0AAV1CQI7"/>
<dbReference type="GO" id="GO:0016765">
    <property type="term" value="F:transferase activity, transferring alkyl or aryl (other than methyl) groups"/>
    <property type="evidence" value="ECO:0007669"/>
    <property type="project" value="InterPro"/>
</dbReference>
<feature type="transmembrane region" description="Helical" evidence="7">
    <location>
        <begin position="137"/>
        <end position="158"/>
    </location>
</feature>
<name>A0AAV1CQI7_OLDCO</name>
<feature type="transmembrane region" description="Helical" evidence="7">
    <location>
        <begin position="346"/>
        <end position="366"/>
    </location>
</feature>
<dbReference type="InterPro" id="IPR044878">
    <property type="entry name" value="UbiA_sf"/>
</dbReference>
<keyword evidence="6 7" id="KW-0472">Membrane</keyword>
<dbReference type="Proteomes" id="UP001161247">
    <property type="component" value="Chromosome 2"/>
</dbReference>
<keyword evidence="3" id="KW-0808">Transferase</keyword>
<dbReference type="EMBL" id="OX459119">
    <property type="protein sequence ID" value="CAI9096969.1"/>
    <property type="molecule type" value="Genomic_DNA"/>
</dbReference>
<keyword evidence="4 7" id="KW-0812">Transmembrane</keyword>
<feature type="transmembrane region" description="Helical" evidence="7">
    <location>
        <begin position="320"/>
        <end position="340"/>
    </location>
</feature>
<protein>
    <submittedName>
        <fullName evidence="8">OLC1v1033244C1</fullName>
    </submittedName>
</protein>
<proteinExistence type="inferred from homology"/>
<evidence type="ECO:0000256" key="3">
    <source>
        <dbReference type="ARBA" id="ARBA00022679"/>
    </source>
</evidence>
<comment type="subcellular location">
    <subcellularLocation>
        <location evidence="1">Plastid</location>
        <location evidence="1">Chloroplast membrane</location>
        <topology evidence="1">Multi-pass membrane protein</topology>
    </subcellularLocation>
</comment>
<evidence type="ECO:0000256" key="4">
    <source>
        <dbReference type="ARBA" id="ARBA00022692"/>
    </source>
</evidence>
<reference evidence="8" key="1">
    <citation type="submission" date="2023-03" db="EMBL/GenBank/DDBJ databases">
        <authorList>
            <person name="Julca I."/>
        </authorList>
    </citation>
    <scope>NUCLEOTIDE SEQUENCE</scope>
</reference>
<feature type="transmembrane region" description="Helical" evidence="7">
    <location>
        <begin position="277"/>
        <end position="294"/>
    </location>
</feature>
<feature type="transmembrane region" description="Helical" evidence="7">
    <location>
        <begin position="241"/>
        <end position="262"/>
    </location>
</feature>
<dbReference type="Pfam" id="PF01040">
    <property type="entry name" value="UbiA"/>
    <property type="match status" value="1"/>
</dbReference>
<evidence type="ECO:0000256" key="6">
    <source>
        <dbReference type="ARBA" id="ARBA00023136"/>
    </source>
</evidence>
<dbReference type="Gene3D" id="1.10.357.140">
    <property type="entry name" value="UbiA prenyltransferase"/>
    <property type="match status" value="1"/>
</dbReference>
<dbReference type="PANTHER" id="PTHR43009">
    <property type="entry name" value="HOMOGENTISATE SOLANESYLTRANSFERASE, CHLOROPLASTIC"/>
    <property type="match status" value="1"/>
</dbReference>
<dbReference type="InterPro" id="IPR000537">
    <property type="entry name" value="UbiA_prenyltransferase"/>
</dbReference>
<sequence>MESSISLIGSMNKPCLQYSLRGTTGLYTTTPPHSSCSGAQVLKCKRWKQQVAVQLMSTSQSRLARFVTLSKKGSDDHAVVHATSGVPFEYEPSNTLFQTLQGKFDAFSQFSRLYAFLGVAMGIVSASLIAVEKLSDFSPLFLTRMTEAIVAAFFMHIYSVGINQLADVEIDKVNKSYLPLASGEYSTKTATMITLSFAILGFWLGRIVGSWQLFCYVLVSFVIWTAYSINVPFLRWKKSAFLAALCFAASGLNAQFAIYFHIQTHVFGRPATLSKTLIFSTVLVSLYALLAAILKDIPDLAGDKLCGVRSFAVQLGPNKVFRVCIALLQTANLVSILVGLTSSQPWSKLITIVSHIFLSIILFVRAKSVDLESKEATQSFYMFFWKIFYVEYLLVPLVR</sequence>
<organism evidence="8 9">
    <name type="scientific">Oldenlandia corymbosa var. corymbosa</name>
    <dbReference type="NCBI Taxonomy" id="529605"/>
    <lineage>
        <taxon>Eukaryota</taxon>
        <taxon>Viridiplantae</taxon>
        <taxon>Streptophyta</taxon>
        <taxon>Embryophyta</taxon>
        <taxon>Tracheophyta</taxon>
        <taxon>Spermatophyta</taxon>
        <taxon>Magnoliopsida</taxon>
        <taxon>eudicotyledons</taxon>
        <taxon>Gunneridae</taxon>
        <taxon>Pentapetalae</taxon>
        <taxon>asterids</taxon>
        <taxon>lamiids</taxon>
        <taxon>Gentianales</taxon>
        <taxon>Rubiaceae</taxon>
        <taxon>Rubioideae</taxon>
        <taxon>Spermacoceae</taxon>
        <taxon>Hedyotis-Oldenlandia complex</taxon>
        <taxon>Oldenlandia</taxon>
    </lineage>
</organism>
<keyword evidence="9" id="KW-1185">Reference proteome</keyword>
<dbReference type="PANTHER" id="PTHR43009:SF6">
    <property type="entry name" value="HOMOGENTISATE PHYTYLTRANSFERASE 1, CHLOROPLASTIC"/>
    <property type="match status" value="1"/>
</dbReference>
<comment type="similarity">
    <text evidence="2">Belongs to the UbiA prenyltransferase family.</text>
</comment>
<feature type="transmembrane region" description="Helical" evidence="7">
    <location>
        <begin position="378"/>
        <end position="398"/>
    </location>
</feature>
<evidence type="ECO:0000313" key="8">
    <source>
        <dbReference type="EMBL" id="CAI9096969.1"/>
    </source>
</evidence>
<evidence type="ECO:0000256" key="2">
    <source>
        <dbReference type="ARBA" id="ARBA00005985"/>
    </source>
</evidence>
<gene>
    <name evidence="8" type="ORF">OLC1_LOCUS7586</name>
</gene>